<comment type="similarity">
    <text evidence="2">Belongs to the HupC/HyaC/HydC family.</text>
</comment>
<dbReference type="GO" id="GO:0020037">
    <property type="term" value="F:heme binding"/>
    <property type="evidence" value="ECO:0007669"/>
    <property type="project" value="TreeGrafter"/>
</dbReference>
<dbReference type="Pfam" id="PF01292">
    <property type="entry name" value="Ni_hydr_CYTB"/>
    <property type="match status" value="1"/>
</dbReference>
<keyword evidence="11 12" id="KW-0472">Membrane</keyword>
<dbReference type="AlphaFoldDB" id="A0A178TG81"/>
<proteinExistence type="inferred from homology"/>
<comment type="subcellular location">
    <subcellularLocation>
        <location evidence="1">Cell membrane</location>
        <topology evidence="1">Multi-pass membrane protein</topology>
    </subcellularLocation>
</comment>
<feature type="transmembrane region" description="Helical" evidence="12">
    <location>
        <begin position="20"/>
        <end position="37"/>
    </location>
</feature>
<evidence type="ECO:0000256" key="7">
    <source>
        <dbReference type="ARBA" id="ARBA00022723"/>
    </source>
</evidence>
<dbReference type="SUPFAM" id="SSF81342">
    <property type="entry name" value="Transmembrane di-heme cytochromes"/>
    <property type="match status" value="1"/>
</dbReference>
<dbReference type="InterPro" id="IPR011577">
    <property type="entry name" value="Cyt_b561_bac/Ni-Hgenase"/>
</dbReference>
<evidence type="ECO:0000256" key="5">
    <source>
        <dbReference type="ARBA" id="ARBA00022617"/>
    </source>
</evidence>
<keyword evidence="10" id="KW-0408">Iron</keyword>
<evidence type="ECO:0000259" key="13">
    <source>
        <dbReference type="Pfam" id="PF01292"/>
    </source>
</evidence>
<dbReference type="PROSITE" id="PS00883">
    <property type="entry name" value="NI_HGENASE_CYTB_2"/>
    <property type="match status" value="1"/>
</dbReference>
<keyword evidence="8" id="KW-0249">Electron transport</keyword>
<dbReference type="InterPro" id="IPR000516">
    <property type="entry name" value="Ni-dep_Hydgase_cyt-B"/>
</dbReference>
<dbReference type="GO" id="GO:0005506">
    <property type="term" value="F:iron ion binding"/>
    <property type="evidence" value="ECO:0007669"/>
    <property type="project" value="InterPro"/>
</dbReference>
<reference evidence="14 15" key="1">
    <citation type="submission" date="2016-03" db="EMBL/GenBank/DDBJ databases">
        <title>Spore heat resistance.</title>
        <authorList>
            <person name="Boekhorst J."/>
            <person name="Berendsen E.M."/>
            <person name="Wells-Bennik M.H."/>
            <person name="Kuipers O.P."/>
        </authorList>
    </citation>
    <scope>NUCLEOTIDE SEQUENCE [LARGE SCALE GENOMIC DNA]</scope>
    <source>
        <strain evidence="14 15">AF16</strain>
    </source>
</reference>
<dbReference type="PATRIC" id="fig|33934.7.peg.989"/>
<dbReference type="PANTHER" id="PTHR30485">
    <property type="entry name" value="NI/FE-HYDROGENASE 1 B-TYPE CYTOCHROME SUBUNIT"/>
    <property type="match status" value="1"/>
</dbReference>
<evidence type="ECO:0000256" key="3">
    <source>
        <dbReference type="ARBA" id="ARBA00022448"/>
    </source>
</evidence>
<dbReference type="InterPro" id="IPR051542">
    <property type="entry name" value="Hydrogenase_cytochrome"/>
</dbReference>
<evidence type="ECO:0000313" key="15">
    <source>
        <dbReference type="Proteomes" id="UP000078336"/>
    </source>
</evidence>
<dbReference type="Proteomes" id="UP000078336">
    <property type="component" value="Unassembled WGS sequence"/>
</dbReference>
<comment type="caution">
    <text evidence="14">The sequence shown here is derived from an EMBL/GenBank/DDBJ whole genome shotgun (WGS) entry which is preliminary data.</text>
</comment>
<keyword evidence="15" id="KW-1185">Reference proteome</keyword>
<dbReference type="GO" id="GO:0005886">
    <property type="term" value="C:plasma membrane"/>
    <property type="evidence" value="ECO:0007669"/>
    <property type="project" value="UniProtKB-SubCell"/>
</dbReference>
<evidence type="ECO:0000256" key="8">
    <source>
        <dbReference type="ARBA" id="ARBA00022982"/>
    </source>
</evidence>
<keyword evidence="6 12" id="KW-0812">Transmembrane</keyword>
<keyword evidence="9 12" id="KW-1133">Transmembrane helix</keyword>
<evidence type="ECO:0000256" key="2">
    <source>
        <dbReference type="ARBA" id="ARBA00008622"/>
    </source>
</evidence>
<evidence type="ECO:0000256" key="6">
    <source>
        <dbReference type="ARBA" id="ARBA00022692"/>
    </source>
</evidence>
<keyword evidence="4" id="KW-1003">Cell membrane</keyword>
<evidence type="ECO:0000256" key="12">
    <source>
        <dbReference type="SAM" id="Phobius"/>
    </source>
</evidence>
<name>A0A178TG81_9BACL</name>
<evidence type="ECO:0000256" key="9">
    <source>
        <dbReference type="ARBA" id="ARBA00022989"/>
    </source>
</evidence>
<dbReference type="PANTHER" id="PTHR30485:SF0">
    <property type="entry name" value="NI_FE-HYDROGENASE 1 B-TYPE CYTOCHROME SUBUNIT-RELATED"/>
    <property type="match status" value="1"/>
</dbReference>
<keyword evidence="3" id="KW-0813">Transport</keyword>
<feature type="domain" description="Cytochrome b561 bacterial/Ni-hydrogenase" evidence="13">
    <location>
        <begin position="13"/>
        <end position="54"/>
    </location>
</feature>
<sequence length="70" mass="8280">MWVAHLFGGDSYSVRSWHHLVAWGFIIFTVVHVYMAFREDYLQRNGTMSSIFTGYKIERKKEALGEHDEK</sequence>
<keyword evidence="5" id="KW-0349">Heme</keyword>
<dbReference type="GO" id="GO:0009055">
    <property type="term" value="F:electron transfer activity"/>
    <property type="evidence" value="ECO:0007669"/>
    <property type="project" value="InterPro"/>
</dbReference>
<organism evidence="14 15">
    <name type="scientific">Anoxybacillus flavithermus</name>
    <dbReference type="NCBI Taxonomy" id="33934"/>
    <lineage>
        <taxon>Bacteria</taxon>
        <taxon>Bacillati</taxon>
        <taxon>Bacillota</taxon>
        <taxon>Bacilli</taxon>
        <taxon>Bacillales</taxon>
        <taxon>Anoxybacillaceae</taxon>
        <taxon>Anoxybacillus</taxon>
    </lineage>
</organism>
<dbReference type="Gene3D" id="1.20.950.20">
    <property type="entry name" value="Transmembrane di-heme cytochromes, Chain C"/>
    <property type="match status" value="1"/>
</dbReference>
<dbReference type="PRINTS" id="PR00161">
    <property type="entry name" value="NIHGNASECYTB"/>
</dbReference>
<protein>
    <submittedName>
        <fullName evidence="14">NiFe-hydrogenase I cytochrome b subunit</fullName>
    </submittedName>
</protein>
<dbReference type="GO" id="GO:0022904">
    <property type="term" value="P:respiratory electron transport chain"/>
    <property type="evidence" value="ECO:0007669"/>
    <property type="project" value="InterPro"/>
</dbReference>
<accession>A0A178TG81</accession>
<evidence type="ECO:0000256" key="10">
    <source>
        <dbReference type="ARBA" id="ARBA00023004"/>
    </source>
</evidence>
<evidence type="ECO:0000256" key="4">
    <source>
        <dbReference type="ARBA" id="ARBA00022475"/>
    </source>
</evidence>
<evidence type="ECO:0000313" key="14">
    <source>
        <dbReference type="EMBL" id="OAO80287.1"/>
    </source>
</evidence>
<evidence type="ECO:0000256" key="1">
    <source>
        <dbReference type="ARBA" id="ARBA00004651"/>
    </source>
</evidence>
<gene>
    <name evidence="14" type="ORF">TAF16_1115</name>
</gene>
<evidence type="ECO:0000256" key="11">
    <source>
        <dbReference type="ARBA" id="ARBA00023136"/>
    </source>
</evidence>
<dbReference type="InterPro" id="IPR016174">
    <property type="entry name" value="Di-haem_cyt_TM"/>
</dbReference>
<dbReference type="EMBL" id="LUCQ01000072">
    <property type="protein sequence ID" value="OAO80287.1"/>
    <property type="molecule type" value="Genomic_DNA"/>
</dbReference>
<keyword evidence="7" id="KW-0479">Metal-binding</keyword>